<evidence type="ECO:0000313" key="2">
    <source>
        <dbReference type="Proteomes" id="UP001303046"/>
    </source>
</evidence>
<gene>
    <name evidence="1" type="primary">Necator_chrIV.g15547</name>
    <name evidence="1" type="ORF">RB195_002252</name>
</gene>
<name>A0ABR1DIC2_NECAM</name>
<proteinExistence type="predicted"/>
<evidence type="ECO:0000313" key="1">
    <source>
        <dbReference type="EMBL" id="KAK6750144.1"/>
    </source>
</evidence>
<organism evidence="1 2">
    <name type="scientific">Necator americanus</name>
    <name type="common">Human hookworm</name>
    <dbReference type="NCBI Taxonomy" id="51031"/>
    <lineage>
        <taxon>Eukaryota</taxon>
        <taxon>Metazoa</taxon>
        <taxon>Ecdysozoa</taxon>
        <taxon>Nematoda</taxon>
        <taxon>Chromadorea</taxon>
        <taxon>Rhabditida</taxon>
        <taxon>Rhabditina</taxon>
        <taxon>Rhabditomorpha</taxon>
        <taxon>Strongyloidea</taxon>
        <taxon>Ancylostomatidae</taxon>
        <taxon>Bunostominae</taxon>
        <taxon>Necator</taxon>
    </lineage>
</organism>
<dbReference type="EMBL" id="JAVFWL010000004">
    <property type="protein sequence ID" value="KAK6750144.1"/>
    <property type="molecule type" value="Genomic_DNA"/>
</dbReference>
<protein>
    <recommendedName>
        <fullName evidence="3">Endonuclease/exonuclease/phosphatase domain-containing protein</fullName>
    </recommendedName>
</protein>
<comment type="caution">
    <text evidence="1">The sequence shown here is derived from an EMBL/GenBank/DDBJ whole genome shotgun (WGS) entry which is preliminary data.</text>
</comment>
<keyword evidence="2" id="KW-1185">Reference proteome</keyword>
<evidence type="ECO:0008006" key="3">
    <source>
        <dbReference type="Google" id="ProtNLM"/>
    </source>
</evidence>
<dbReference type="Proteomes" id="UP001303046">
    <property type="component" value="Unassembled WGS sequence"/>
</dbReference>
<reference evidence="1 2" key="1">
    <citation type="submission" date="2023-08" db="EMBL/GenBank/DDBJ databases">
        <title>A Necator americanus chromosomal reference genome.</title>
        <authorList>
            <person name="Ilik V."/>
            <person name="Petrzelkova K.J."/>
            <person name="Pardy F."/>
            <person name="Fuh T."/>
            <person name="Niatou-Singa F.S."/>
            <person name="Gouil Q."/>
            <person name="Baker L."/>
            <person name="Ritchie M.E."/>
            <person name="Jex A.R."/>
            <person name="Gazzola D."/>
            <person name="Li H."/>
            <person name="Toshio Fujiwara R."/>
            <person name="Zhan B."/>
            <person name="Aroian R.V."/>
            <person name="Pafco B."/>
            <person name="Schwarz E.M."/>
        </authorList>
    </citation>
    <scope>NUCLEOTIDE SEQUENCE [LARGE SCALE GENOMIC DNA]</scope>
    <source>
        <strain evidence="1 2">Aroian</strain>
        <tissue evidence="1">Whole animal</tissue>
    </source>
</reference>
<accession>A0ABR1DIC2</accession>
<sequence length="274" mass="31822">MTTKTIHGNSQFQKPSSLRWTWDSPFGGYHNEIDDIIVSKRFCLTDVAIVPKFYTGSDHRLLRGRFSFTRAKEKAAKFFKRTPRTIIHWKLFASLVDFWEDTVMDNIDGEEWLVEHLHDCRRKAKSFKTTKRRLSPKTLELIRGATRAAGKQELTSELARLCRETIKEDLKGRRAEVLAEDAEVEQSICYSRRDFANRKTTMTALRTSDGTTTASRRRMENVIHDFYSDLFDSHVHLPPHHLREDGHVVPEVLPSEVGHVGEKSYFTRSRQNQA</sequence>